<evidence type="ECO:0000256" key="8">
    <source>
        <dbReference type="ARBA" id="ARBA00023136"/>
    </source>
</evidence>
<comment type="similarity">
    <text evidence="9">Belongs to the TatA/E family.</text>
</comment>
<evidence type="ECO:0000256" key="7">
    <source>
        <dbReference type="ARBA" id="ARBA00023010"/>
    </source>
</evidence>
<dbReference type="Proteomes" id="UP001500013">
    <property type="component" value="Unassembled WGS sequence"/>
</dbReference>
<comment type="subcellular location">
    <subcellularLocation>
        <location evidence="1 9">Cell membrane</location>
        <topology evidence="1 9">Single-pass membrane protein</topology>
    </subcellularLocation>
</comment>
<dbReference type="HAMAP" id="MF_00236">
    <property type="entry name" value="TatA_E"/>
    <property type="match status" value="1"/>
</dbReference>
<evidence type="ECO:0000256" key="2">
    <source>
        <dbReference type="ARBA" id="ARBA00022448"/>
    </source>
</evidence>
<comment type="subunit">
    <text evidence="9">The Tat system comprises two distinct complexes: a TatABC complex, containing multiple copies of TatA, TatB and TatC subunits, and a separate TatA complex, containing only TatA subunits. Substrates initially bind to the TatABC complex, which probably triggers association of the separate TatA complex to form the active translocon.</text>
</comment>
<reference evidence="11 12" key="1">
    <citation type="journal article" date="2019" name="Int. J. Syst. Evol. Microbiol.">
        <title>The Global Catalogue of Microorganisms (GCM) 10K type strain sequencing project: providing services to taxonomists for standard genome sequencing and annotation.</title>
        <authorList>
            <consortium name="The Broad Institute Genomics Platform"/>
            <consortium name="The Broad Institute Genome Sequencing Center for Infectious Disease"/>
            <person name="Wu L."/>
            <person name="Ma J."/>
        </authorList>
    </citation>
    <scope>NUCLEOTIDE SEQUENCE [LARGE SCALE GENOMIC DNA]</scope>
    <source>
        <strain evidence="11 12">JCM 15628</strain>
    </source>
</reference>
<evidence type="ECO:0000313" key="12">
    <source>
        <dbReference type="Proteomes" id="UP001500013"/>
    </source>
</evidence>
<dbReference type="Pfam" id="PF02416">
    <property type="entry name" value="TatA_B_E"/>
    <property type="match status" value="1"/>
</dbReference>
<keyword evidence="2 9" id="KW-0813">Transport</keyword>
<organism evidence="11 12">
    <name type="scientific">Terrabacter lapilli</name>
    <dbReference type="NCBI Taxonomy" id="436231"/>
    <lineage>
        <taxon>Bacteria</taxon>
        <taxon>Bacillati</taxon>
        <taxon>Actinomycetota</taxon>
        <taxon>Actinomycetes</taxon>
        <taxon>Micrococcales</taxon>
        <taxon>Intrasporangiaceae</taxon>
        <taxon>Terrabacter</taxon>
    </lineage>
</organism>
<accession>A0ABN2RU93</accession>
<feature type="region of interest" description="Disordered" evidence="10">
    <location>
        <begin position="42"/>
        <end position="136"/>
    </location>
</feature>
<gene>
    <name evidence="9" type="primary">tatA</name>
    <name evidence="11" type="ORF">GCM10009817_14060</name>
</gene>
<comment type="function">
    <text evidence="9">Part of the twin-arginine translocation (Tat) system that transports large folded proteins containing a characteristic twin-arginine motif in their signal peptide across membranes. TatA could form the protein-conducting channel of the Tat system.</text>
</comment>
<dbReference type="Gene3D" id="1.20.5.3310">
    <property type="match status" value="1"/>
</dbReference>
<comment type="caution">
    <text evidence="11">The sequence shown here is derived from an EMBL/GenBank/DDBJ whole genome shotgun (WGS) entry which is preliminary data.</text>
</comment>
<evidence type="ECO:0000256" key="5">
    <source>
        <dbReference type="ARBA" id="ARBA00022927"/>
    </source>
</evidence>
<name>A0ABN2RU93_9MICO</name>
<keyword evidence="12" id="KW-1185">Reference proteome</keyword>
<proteinExistence type="inferred from homology"/>
<keyword evidence="8 9" id="KW-0472">Membrane</keyword>
<dbReference type="InterPro" id="IPR006312">
    <property type="entry name" value="TatA/E"/>
</dbReference>
<evidence type="ECO:0000313" key="11">
    <source>
        <dbReference type="EMBL" id="GAA1975012.1"/>
    </source>
</evidence>
<dbReference type="NCBIfam" id="NF001854">
    <property type="entry name" value="PRK00575.1"/>
    <property type="match status" value="1"/>
</dbReference>
<dbReference type="InterPro" id="IPR003369">
    <property type="entry name" value="TatA/B/E"/>
</dbReference>
<keyword evidence="4 9" id="KW-0812">Transmembrane</keyword>
<dbReference type="RefSeq" id="WP_344059854.1">
    <property type="nucleotide sequence ID" value="NZ_BAAAPU010000004.1"/>
</dbReference>
<keyword evidence="6 9" id="KW-1133">Transmembrane helix</keyword>
<sequence>MPNLGAPELIIIAVVLIALFGWKKLPDMARSLGRSARVFKSEVDELKKDGKPAPSEASRTTVPGDVVDADAERRAAEARLADAERRAAEARAEADRLRAASTPTHTPAPGTTSTPSATGAPGSTSSNDDLRRDTTF</sequence>
<keyword evidence="5 9" id="KW-0653">Protein transport</keyword>
<feature type="compositionally biased region" description="Low complexity" evidence="10">
    <location>
        <begin position="99"/>
        <end position="126"/>
    </location>
</feature>
<evidence type="ECO:0000256" key="1">
    <source>
        <dbReference type="ARBA" id="ARBA00004162"/>
    </source>
</evidence>
<dbReference type="PANTHER" id="PTHR42982">
    <property type="entry name" value="SEC-INDEPENDENT PROTEIN TRANSLOCASE PROTEIN TATA"/>
    <property type="match status" value="1"/>
</dbReference>
<dbReference type="EMBL" id="BAAAPU010000004">
    <property type="protein sequence ID" value="GAA1975012.1"/>
    <property type="molecule type" value="Genomic_DNA"/>
</dbReference>
<evidence type="ECO:0000256" key="9">
    <source>
        <dbReference type="HAMAP-Rule" id="MF_00236"/>
    </source>
</evidence>
<keyword evidence="7 9" id="KW-0811">Translocation</keyword>
<evidence type="ECO:0000256" key="3">
    <source>
        <dbReference type="ARBA" id="ARBA00022475"/>
    </source>
</evidence>
<keyword evidence="3 9" id="KW-1003">Cell membrane</keyword>
<evidence type="ECO:0000256" key="4">
    <source>
        <dbReference type="ARBA" id="ARBA00022692"/>
    </source>
</evidence>
<feature type="transmembrane region" description="Helical" evidence="9">
    <location>
        <begin position="6"/>
        <end position="22"/>
    </location>
</feature>
<evidence type="ECO:0000256" key="10">
    <source>
        <dbReference type="SAM" id="MobiDB-lite"/>
    </source>
</evidence>
<feature type="compositionally biased region" description="Basic and acidic residues" evidence="10">
    <location>
        <begin position="42"/>
        <end position="51"/>
    </location>
</feature>
<evidence type="ECO:0000256" key="6">
    <source>
        <dbReference type="ARBA" id="ARBA00022989"/>
    </source>
</evidence>
<feature type="compositionally biased region" description="Basic and acidic residues" evidence="10">
    <location>
        <begin position="70"/>
        <end position="98"/>
    </location>
</feature>
<protein>
    <recommendedName>
        <fullName evidence="9">Sec-independent protein translocase protein TatA</fullName>
    </recommendedName>
</protein>
<dbReference type="PANTHER" id="PTHR42982:SF8">
    <property type="entry name" value="SEC-INDEPENDENT PROTEIN TRANSLOCASE PROTEIN TATA"/>
    <property type="match status" value="1"/>
</dbReference>